<gene>
    <name evidence="1" type="ORF">METZ01_LOCUS425173</name>
</gene>
<organism evidence="1">
    <name type="scientific">marine metagenome</name>
    <dbReference type="NCBI Taxonomy" id="408172"/>
    <lineage>
        <taxon>unclassified sequences</taxon>
        <taxon>metagenomes</taxon>
        <taxon>ecological metagenomes</taxon>
    </lineage>
</organism>
<feature type="non-terminal residue" evidence="1">
    <location>
        <position position="68"/>
    </location>
</feature>
<sequence length="68" mass="7312">MKQSIITLGGGMVGFAMAVDLKKSGYAVAVADRDAVLKDKLAPHNIDFISLDFFNLQAVSSAIESYDF</sequence>
<dbReference type="AlphaFoldDB" id="A0A382XNA8"/>
<reference evidence="1" key="1">
    <citation type="submission" date="2018-05" db="EMBL/GenBank/DDBJ databases">
        <authorList>
            <person name="Lanie J.A."/>
            <person name="Ng W.-L."/>
            <person name="Kazmierczak K.M."/>
            <person name="Andrzejewski T.M."/>
            <person name="Davidsen T.M."/>
            <person name="Wayne K.J."/>
            <person name="Tettelin H."/>
            <person name="Glass J.I."/>
            <person name="Rusch D."/>
            <person name="Podicherti R."/>
            <person name="Tsui H.-C.T."/>
            <person name="Winkler M.E."/>
        </authorList>
    </citation>
    <scope>NUCLEOTIDE SEQUENCE</scope>
</reference>
<protein>
    <submittedName>
        <fullName evidence="1">Uncharacterized protein</fullName>
    </submittedName>
</protein>
<evidence type="ECO:0000313" key="1">
    <source>
        <dbReference type="EMBL" id="SVD72319.1"/>
    </source>
</evidence>
<dbReference type="Gene3D" id="3.40.50.720">
    <property type="entry name" value="NAD(P)-binding Rossmann-like Domain"/>
    <property type="match status" value="1"/>
</dbReference>
<dbReference type="InterPro" id="IPR036291">
    <property type="entry name" value="NAD(P)-bd_dom_sf"/>
</dbReference>
<dbReference type="SUPFAM" id="SSF51735">
    <property type="entry name" value="NAD(P)-binding Rossmann-fold domains"/>
    <property type="match status" value="1"/>
</dbReference>
<accession>A0A382XNA8</accession>
<name>A0A382XNA8_9ZZZZ</name>
<dbReference type="EMBL" id="UINC01168996">
    <property type="protein sequence ID" value="SVD72319.1"/>
    <property type="molecule type" value="Genomic_DNA"/>
</dbReference>
<proteinExistence type="predicted"/>